<dbReference type="AlphaFoldDB" id="A0A6N2AMF2"/>
<evidence type="ECO:0000313" key="1">
    <source>
        <dbReference type="EMBL" id="TMW82321.1"/>
    </source>
</evidence>
<name>A0A6N2AMF2_SOLCI</name>
<feature type="non-terminal residue" evidence="1">
    <location>
        <position position="1"/>
    </location>
</feature>
<proteinExistence type="predicted"/>
<gene>
    <name evidence="1" type="ORF">EJD97_006259</name>
</gene>
<organism evidence="1">
    <name type="scientific">Solanum chilense</name>
    <name type="common">Tomato</name>
    <name type="synonym">Lycopersicon chilense</name>
    <dbReference type="NCBI Taxonomy" id="4083"/>
    <lineage>
        <taxon>Eukaryota</taxon>
        <taxon>Viridiplantae</taxon>
        <taxon>Streptophyta</taxon>
        <taxon>Embryophyta</taxon>
        <taxon>Tracheophyta</taxon>
        <taxon>Spermatophyta</taxon>
        <taxon>Magnoliopsida</taxon>
        <taxon>eudicotyledons</taxon>
        <taxon>Gunneridae</taxon>
        <taxon>Pentapetalae</taxon>
        <taxon>asterids</taxon>
        <taxon>lamiids</taxon>
        <taxon>Solanales</taxon>
        <taxon>Solanaceae</taxon>
        <taxon>Solanoideae</taxon>
        <taxon>Solaneae</taxon>
        <taxon>Solanum</taxon>
        <taxon>Solanum subgen. Lycopersicon</taxon>
    </lineage>
</organism>
<sequence>IAVGTAEQQERVTRLEALIGGTNDGEDLVDLVSPIQRVKAELTFIKEFLKEKALLLEEEYASKHETTQQKIDLVRRGKKICMVKFFFYVGCCKEELAP</sequence>
<accession>A0A6N2AMF2</accession>
<comment type="caution">
    <text evidence="1">The sequence shown here is derived from an EMBL/GenBank/DDBJ whole genome shotgun (WGS) entry which is preliminary data.</text>
</comment>
<protein>
    <submittedName>
        <fullName evidence="1">Uncharacterized protein</fullName>
    </submittedName>
</protein>
<reference evidence="1" key="1">
    <citation type="submission" date="2019-05" db="EMBL/GenBank/DDBJ databases">
        <title>The de novo reference genome and transcriptome assemblies of the wild tomato species Solanum chilense.</title>
        <authorList>
            <person name="Stam R."/>
            <person name="Nosenko T."/>
            <person name="Hoerger A.C."/>
            <person name="Stephan W."/>
            <person name="Seidel M.A."/>
            <person name="Kuhn J.M.M."/>
            <person name="Haberer G."/>
            <person name="Tellier A."/>
        </authorList>
    </citation>
    <scope>NUCLEOTIDE SEQUENCE</scope>
    <source>
        <tissue evidence="1">Mature leaves</tissue>
    </source>
</reference>
<dbReference type="EMBL" id="RXGB01019006">
    <property type="protein sequence ID" value="TMW82321.1"/>
    <property type="molecule type" value="Genomic_DNA"/>
</dbReference>